<dbReference type="AlphaFoldDB" id="A0A3M3QH65"/>
<dbReference type="InterPro" id="IPR039418">
    <property type="entry name" value="LexA-like"/>
</dbReference>
<organism evidence="4 6">
    <name type="scientific">Pseudomonas cannabina</name>
    <dbReference type="NCBI Taxonomy" id="86840"/>
    <lineage>
        <taxon>Bacteria</taxon>
        <taxon>Pseudomonadati</taxon>
        <taxon>Pseudomonadota</taxon>
        <taxon>Gammaproteobacteria</taxon>
        <taxon>Pseudomonadales</taxon>
        <taxon>Pseudomonadaceae</taxon>
        <taxon>Pseudomonas</taxon>
    </lineage>
</organism>
<reference evidence="5 6" key="1">
    <citation type="submission" date="2018-08" db="EMBL/GenBank/DDBJ databases">
        <title>Recombination of ecologically and evolutionarily significant loci maintains genetic cohesion in the Pseudomonas syringae species complex.</title>
        <authorList>
            <person name="Dillon M."/>
            <person name="Thakur S."/>
            <person name="Almeida R.N.D."/>
            <person name="Weir B.S."/>
            <person name="Guttman D.S."/>
        </authorList>
    </citation>
    <scope>NUCLEOTIDE SEQUENCE [LARGE SCALE GENOMIC DNA]</scope>
    <source>
        <strain evidence="3 5">ICMP 15201</strain>
        <strain evidence="4 6">ICMP 15203</strain>
    </source>
</reference>
<evidence type="ECO:0000313" key="5">
    <source>
        <dbReference type="Proteomes" id="UP000269335"/>
    </source>
</evidence>
<dbReference type="Gene3D" id="2.10.109.10">
    <property type="entry name" value="Umud Fragment, subunit A"/>
    <property type="match status" value="1"/>
</dbReference>
<dbReference type="EMBL" id="RBPH01000070">
    <property type="protein sequence ID" value="RMN83577.1"/>
    <property type="molecule type" value="Genomic_DNA"/>
</dbReference>
<dbReference type="Proteomes" id="UP000269335">
    <property type="component" value="Unassembled WGS sequence"/>
</dbReference>
<proteinExistence type="predicted"/>
<evidence type="ECO:0000313" key="6">
    <source>
        <dbReference type="Proteomes" id="UP000270524"/>
    </source>
</evidence>
<comment type="caution">
    <text evidence="4">The sequence shown here is derived from an EMBL/GenBank/DDBJ whole genome shotgun (WGS) entry which is preliminary data.</text>
</comment>
<dbReference type="InterPro" id="IPR015927">
    <property type="entry name" value="Peptidase_S24_S26A/B/C"/>
</dbReference>
<dbReference type="SUPFAM" id="SSF51306">
    <property type="entry name" value="LexA/Signal peptidase"/>
    <property type="match status" value="1"/>
</dbReference>
<gene>
    <name evidence="4" type="ORF">ALQ51_102076</name>
    <name evidence="3" type="ORF">ALQ53_103361</name>
</gene>
<dbReference type="InterPro" id="IPR036286">
    <property type="entry name" value="LexA/Signal_pep-like_sf"/>
</dbReference>
<evidence type="ECO:0000259" key="2">
    <source>
        <dbReference type="Pfam" id="PF00717"/>
    </source>
</evidence>
<dbReference type="Proteomes" id="UP000270524">
    <property type="component" value="Unassembled WGS sequence"/>
</dbReference>
<evidence type="ECO:0000313" key="4">
    <source>
        <dbReference type="EMBL" id="RMO00785.1"/>
    </source>
</evidence>
<dbReference type="EMBL" id="RBPJ01000082">
    <property type="protein sequence ID" value="RMO00785.1"/>
    <property type="molecule type" value="Genomic_DNA"/>
</dbReference>
<dbReference type="Pfam" id="PF00717">
    <property type="entry name" value="Peptidase_S24"/>
    <property type="match status" value="1"/>
</dbReference>
<name>A0A3M3QH65_PSECA</name>
<feature type="domain" description="Peptidase S24/S26A/S26B/S26C" evidence="2">
    <location>
        <begin position="91"/>
        <end position="170"/>
    </location>
</feature>
<dbReference type="CDD" id="cd06529">
    <property type="entry name" value="S24_LexA-like"/>
    <property type="match status" value="1"/>
</dbReference>
<accession>A0A3M3QH65</accession>
<feature type="region of interest" description="Disordered" evidence="1">
    <location>
        <begin position="1"/>
        <end position="46"/>
    </location>
</feature>
<protein>
    <submittedName>
        <fullName evidence="3 4">UV resistance protein</fullName>
    </submittedName>
</protein>
<evidence type="ECO:0000313" key="3">
    <source>
        <dbReference type="EMBL" id="RMN83577.1"/>
    </source>
</evidence>
<sequence length="193" mass="20981">MRHGGYGAFATVSPRSNLSRARRRSTYTSGETPPPQTRTPKKSRSPAVVRMWPVPVLPCTVYLSSITRNAPMNLTSLRQITESELPTLLQVLSGRASGGFPNPAADHYEAPISLDDLVDLRAPHVWLGETEGDSMSPAGILNGTRLVIDRARTPQVGNVVVAYIDNQPVVICVSVASLQETCLHLRNQLGRTN</sequence>
<evidence type="ECO:0000256" key="1">
    <source>
        <dbReference type="SAM" id="MobiDB-lite"/>
    </source>
</evidence>